<sequence>MLLLSNFKKIALAGILSLGVIACSSDDEGGDVIPPTNSIADFVESNPDYSSLNAALIAANLKTTLDGDTDYTVFAPNNAAFNAFLSANGFANLNAVPVDVLTQVLLNHVIPGKVMAADLSTGYVETASTMSPGENNLSMYINLEDGVMINGVAEVTTADVAVDNGVIHAVNSVIGLPDITTFALADPNFDILVAALTREDDFPFVEILQTQEAPAPFTVFAPTNNAFVDLLDELNLDSLDDLPADVLSSVLSYHVIANANVRSGDITDGMEVTTFETGMFTINTTGGVTITDENERVTNVIATDVQATNGVIHVVDQVLLPEM</sequence>
<evidence type="ECO:0000313" key="2">
    <source>
        <dbReference type="EMBL" id="QED37490.1"/>
    </source>
</evidence>
<reference evidence="2 3" key="1">
    <citation type="submission" date="2019-08" db="EMBL/GenBank/DDBJ databases">
        <title>Antarcticibacterium arcticum sp. nov., a bacterium isolated from marine sediment of the Canadian Beaufort Sea.</title>
        <authorList>
            <person name="Lee Y.M."/>
            <person name="Baek K."/>
            <person name="Lee D.-H."/>
            <person name="Shin S.C."/>
            <person name="Jin Y.K."/>
            <person name="Park Y."/>
        </authorList>
    </citation>
    <scope>NUCLEOTIDE SEQUENCE [LARGE SCALE GENOMIC DNA]</scope>
    <source>
        <strain evidence="2 3">PAMC 28998</strain>
    </source>
</reference>
<dbReference type="PANTHER" id="PTHR10900:SF77">
    <property type="entry name" value="FI19380P1"/>
    <property type="match status" value="1"/>
</dbReference>
<feature type="domain" description="FAS1" evidence="1">
    <location>
        <begin position="36"/>
        <end position="174"/>
    </location>
</feature>
<dbReference type="RefSeq" id="WP_146832714.1">
    <property type="nucleotide sequence ID" value="NZ_CP042476.1"/>
</dbReference>
<dbReference type="SMART" id="SM00554">
    <property type="entry name" value="FAS1"/>
    <property type="match status" value="2"/>
</dbReference>
<keyword evidence="3" id="KW-1185">Reference proteome</keyword>
<gene>
    <name evidence="2" type="ORF">FK178_07035</name>
</gene>
<accession>A0A5B8YHR7</accession>
<dbReference type="FunFam" id="2.30.180.10:FF:000032">
    <property type="entry name" value="Fasciclin domain-containing protein, putative"/>
    <property type="match status" value="1"/>
</dbReference>
<proteinExistence type="predicted"/>
<dbReference type="Proteomes" id="UP000321954">
    <property type="component" value="Chromosome"/>
</dbReference>
<dbReference type="InterPro" id="IPR050904">
    <property type="entry name" value="Adhesion/Biosynth-related"/>
</dbReference>
<dbReference type="PANTHER" id="PTHR10900">
    <property type="entry name" value="PERIOSTIN-RELATED"/>
    <property type="match status" value="1"/>
</dbReference>
<dbReference type="PROSITE" id="PS50213">
    <property type="entry name" value="FAS1"/>
    <property type="match status" value="2"/>
</dbReference>
<evidence type="ECO:0000259" key="1">
    <source>
        <dbReference type="PROSITE" id="PS50213"/>
    </source>
</evidence>
<evidence type="ECO:0000313" key="3">
    <source>
        <dbReference type="Proteomes" id="UP000321954"/>
    </source>
</evidence>
<feature type="domain" description="FAS1" evidence="1">
    <location>
        <begin position="176"/>
        <end position="319"/>
    </location>
</feature>
<dbReference type="Pfam" id="PF02469">
    <property type="entry name" value="Fasciclin"/>
    <property type="match status" value="2"/>
</dbReference>
<dbReference type="AlphaFoldDB" id="A0A5B8YHR7"/>
<protein>
    <submittedName>
        <fullName evidence="2">Fasciclin domain-containing protein</fullName>
    </submittedName>
</protein>
<organism evidence="2 3">
    <name type="scientific">Antarcticibacterium arcticum</name>
    <dbReference type="NCBI Taxonomy" id="2585771"/>
    <lineage>
        <taxon>Bacteria</taxon>
        <taxon>Pseudomonadati</taxon>
        <taxon>Bacteroidota</taxon>
        <taxon>Flavobacteriia</taxon>
        <taxon>Flavobacteriales</taxon>
        <taxon>Flavobacteriaceae</taxon>
        <taxon>Antarcticibacterium</taxon>
    </lineage>
</organism>
<dbReference type="KEGG" id="anp:FK178_07035"/>
<dbReference type="Gene3D" id="2.30.180.10">
    <property type="entry name" value="FAS1 domain"/>
    <property type="match status" value="2"/>
</dbReference>
<dbReference type="InterPro" id="IPR000782">
    <property type="entry name" value="FAS1_domain"/>
</dbReference>
<dbReference type="EMBL" id="CP042476">
    <property type="protein sequence ID" value="QED37490.1"/>
    <property type="molecule type" value="Genomic_DNA"/>
</dbReference>
<dbReference type="SUPFAM" id="SSF82153">
    <property type="entry name" value="FAS1 domain"/>
    <property type="match status" value="2"/>
</dbReference>
<dbReference type="InterPro" id="IPR036378">
    <property type="entry name" value="FAS1_dom_sf"/>
</dbReference>
<dbReference type="OrthoDB" id="9800666at2"/>
<name>A0A5B8YHR7_9FLAO</name>
<dbReference type="GO" id="GO:0005615">
    <property type="term" value="C:extracellular space"/>
    <property type="evidence" value="ECO:0007669"/>
    <property type="project" value="TreeGrafter"/>
</dbReference>